<dbReference type="SUPFAM" id="SSF52113">
    <property type="entry name" value="BRCT domain"/>
    <property type="match status" value="1"/>
</dbReference>
<comment type="caution">
    <text evidence="9">The sequence shown here is derived from an EMBL/GenBank/DDBJ whole genome shotgun (WGS) entry which is preliminary data.</text>
</comment>
<keyword evidence="4" id="KW-0227">DNA damage</keyword>
<dbReference type="GO" id="GO:0016874">
    <property type="term" value="F:ligase activity"/>
    <property type="evidence" value="ECO:0007669"/>
    <property type="project" value="UniProtKB-KW"/>
</dbReference>
<dbReference type="SUPFAM" id="SSF47781">
    <property type="entry name" value="RuvA domain 2-like"/>
    <property type="match status" value="1"/>
</dbReference>
<feature type="non-terminal residue" evidence="9">
    <location>
        <position position="1"/>
    </location>
</feature>
<evidence type="ECO:0000256" key="6">
    <source>
        <dbReference type="ARBA" id="ARBA00023027"/>
    </source>
</evidence>
<protein>
    <recommendedName>
        <fullName evidence="8">BRCT domain-containing protein</fullName>
    </recommendedName>
</protein>
<evidence type="ECO:0000256" key="3">
    <source>
        <dbReference type="ARBA" id="ARBA00022723"/>
    </source>
</evidence>
<reference evidence="9" key="1">
    <citation type="journal article" date="2014" name="Front. Microbiol.">
        <title>High frequency of phylogenetically diverse reductive dehalogenase-homologous genes in deep subseafloor sedimentary metagenomes.</title>
        <authorList>
            <person name="Kawai M."/>
            <person name="Futagami T."/>
            <person name="Toyoda A."/>
            <person name="Takaki Y."/>
            <person name="Nishi S."/>
            <person name="Hori S."/>
            <person name="Arai W."/>
            <person name="Tsubouchi T."/>
            <person name="Morono Y."/>
            <person name="Uchiyama I."/>
            <person name="Ito T."/>
            <person name="Fujiyama A."/>
            <person name="Inagaki F."/>
            <person name="Takami H."/>
        </authorList>
    </citation>
    <scope>NUCLEOTIDE SEQUENCE</scope>
    <source>
        <strain evidence="9">Expedition CK06-06</strain>
    </source>
</reference>
<feature type="domain" description="BRCT" evidence="8">
    <location>
        <begin position="145"/>
        <end position="223"/>
    </location>
</feature>
<dbReference type="Pfam" id="PF12826">
    <property type="entry name" value="HHH_2"/>
    <property type="match status" value="1"/>
</dbReference>
<keyword evidence="5" id="KW-0862">Zinc</keyword>
<dbReference type="GO" id="GO:0046872">
    <property type="term" value="F:metal ion binding"/>
    <property type="evidence" value="ECO:0007669"/>
    <property type="project" value="UniProtKB-KW"/>
</dbReference>
<evidence type="ECO:0000256" key="5">
    <source>
        <dbReference type="ARBA" id="ARBA00022833"/>
    </source>
</evidence>
<evidence type="ECO:0000256" key="1">
    <source>
        <dbReference type="ARBA" id="ARBA00022598"/>
    </source>
</evidence>
<dbReference type="InterPro" id="IPR041663">
    <property type="entry name" value="DisA/LigA_HHH"/>
</dbReference>
<dbReference type="GO" id="GO:0003677">
    <property type="term" value="F:DNA binding"/>
    <property type="evidence" value="ECO:0007669"/>
    <property type="project" value="InterPro"/>
</dbReference>
<evidence type="ECO:0000313" key="9">
    <source>
        <dbReference type="EMBL" id="GAJ07506.1"/>
    </source>
</evidence>
<keyword evidence="6" id="KW-0520">NAD</keyword>
<keyword evidence="1" id="KW-0436">Ligase</keyword>
<accession>X1V5T1</accession>
<evidence type="ECO:0000256" key="7">
    <source>
        <dbReference type="ARBA" id="ARBA00023204"/>
    </source>
</evidence>
<dbReference type="GO" id="GO:0006281">
    <property type="term" value="P:DNA repair"/>
    <property type="evidence" value="ECO:0007669"/>
    <property type="project" value="UniProtKB-KW"/>
</dbReference>
<dbReference type="Gene3D" id="3.40.50.10190">
    <property type="entry name" value="BRCT domain"/>
    <property type="match status" value="1"/>
</dbReference>
<dbReference type="SMART" id="SM00278">
    <property type="entry name" value="HhH1"/>
    <property type="match status" value="3"/>
</dbReference>
<dbReference type="CDD" id="cd17748">
    <property type="entry name" value="BRCT_DNA_ligase_like"/>
    <property type="match status" value="1"/>
</dbReference>
<dbReference type="Pfam" id="PF00533">
    <property type="entry name" value="BRCT"/>
    <property type="match status" value="1"/>
</dbReference>
<keyword evidence="2" id="KW-0235">DNA replication</keyword>
<organism evidence="9">
    <name type="scientific">marine sediment metagenome</name>
    <dbReference type="NCBI Taxonomy" id="412755"/>
    <lineage>
        <taxon>unclassified sequences</taxon>
        <taxon>metagenomes</taxon>
        <taxon>ecological metagenomes</taxon>
    </lineage>
</organism>
<evidence type="ECO:0000256" key="2">
    <source>
        <dbReference type="ARBA" id="ARBA00022705"/>
    </source>
</evidence>
<dbReference type="EMBL" id="BARW01034541">
    <property type="protein sequence ID" value="GAJ07506.1"/>
    <property type="molecule type" value="Genomic_DNA"/>
</dbReference>
<dbReference type="InterPro" id="IPR003583">
    <property type="entry name" value="Hlx-hairpin-Hlx_DNA-bd_motif"/>
</dbReference>
<dbReference type="InterPro" id="IPR001357">
    <property type="entry name" value="BRCT_dom"/>
</dbReference>
<proteinExistence type="predicted"/>
<dbReference type="AlphaFoldDB" id="X1V5T1"/>
<gene>
    <name evidence="9" type="ORF">S12H4_54107</name>
</gene>
<dbReference type="InterPro" id="IPR010994">
    <property type="entry name" value="RuvA_2-like"/>
</dbReference>
<keyword evidence="3" id="KW-0479">Metal-binding</keyword>
<name>X1V5T1_9ZZZZ</name>
<dbReference type="PROSITE" id="PS50172">
    <property type="entry name" value="BRCT"/>
    <property type="match status" value="1"/>
</dbReference>
<evidence type="ECO:0000256" key="4">
    <source>
        <dbReference type="ARBA" id="ARBA00022763"/>
    </source>
</evidence>
<dbReference type="GO" id="GO:0006260">
    <property type="term" value="P:DNA replication"/>
    <property type="evidence" value="ECO:0007669"/>
    <property type="project" value="UniProtKB-KW"/>
</dbReference>
<dbReference type="FunFam" id="1.10.150.20:FF:000006">
    <property type="entry name" value="DNA ligase"/>
    <property type="match status" value="1"/>
</dbReference>
<evidence type="ECO:0000259" key="8">
    <source>
        <dbReference type="PROSITE" id="PS50172"/>
    </source>
</evidence>
<keyword evidence="7" id="KW-0234">DNA repair</keyword>
<dbReference type="Gene3D" id="1.10.150.20">
    <property type="entry name" value="5' to 3' exonuclease, C-terminal subdomain"/>
    <property type="match status" value="2"/>
</dbReference>
<dbReference type="InterPro" id="IPR036420">
    <property type="entry name" value="BRCT_dom_sf"/>
</dbReference>
<sequence length="223" mass="24482">AMDIRGIGESMSAILLREGLVRDAADLYYLKEKREQLLKLERMAEKSVDNLLEAIDKSKDRPLARLIFALGIRHVGAEMAGVLAQKFNDLDALAKATREELLSIPTVGPKIADSIIAFFGQEENKKIIKRLRDAGVRLEEKAVRAEELPLAGQEFVITGRLETFSRQEAEARIKALGGTTGSSVTKKTTYLVVGADPGSKLAGARALGIKELNEEELLQLLKK</sequence>
<dbReference type="SMART" id="SM00292">
    <property type="entry name" value="BRCT"/>
    <property type="match status" value="1"/>
</dbReference>